<evidence type="ECO:0000259" key="5">
    <source>
        <dbReference type="Pfam" id="PF09339"/>
    </source>
</evidence>
<feature type="domain" description="HTH iclR-type" evidence="5">
    <location>
        <begin position="71"/>
        <end position="102"/>
    </location>
</feature>
<name>M9RFB0_9RHOB</name>
<dbReference type="OrthoDB" id="9770625at2"/>
<dbReference type="SUPFAM" id="SSF53850">
    <property type="entry name" value="Periplasmic binding protein-like II"/>
    <property type="match status" value="1"/>
</dbReference>
<dbReference type="GO" id="GO:0042597">
    <property type="term" value="C:periplasmic space"/>
    <property type="evidence" value="ECO:0007669"/>
    <property type="project" value="UniProtKB-SubCell"/>
</dbReference>
<evidence type="ECO:0000313" key="6">
    <source>
        <dbReference type="EMBL" id="AGI69106.1"/>
    </source>
</evidence>
<accession>M9RFB0</accession>
<dbReference type="Proteomes" id="UP000005307">
    <property type="component" value="Chromosome"/>
</dbReference>
<dbReference type="InterPro" id="IPR036388">
    <property type="entry name" value="WH-like_DNA-bd_sf"/>
</dbReference>
<dbReference type="KEGG" id="oat:OAN307_c36370"/>
<dbReference type="InterPro" id="IPR036390">
    <property type="entry name" value="WH_DNA-bd_sf"/>
</dbReference>
<organism evidence="6 7">
    <name type="scientific">Octadecabacter antarcticus 307</name>
    <dbReference type="NCBI Taxonomy" id="391626"/>
    <lineage>
        <taxon>Bacteria</taxon>
        <taxon>Pseudomonadati</taxon>
        <taxon>Pseudomonadota</taxon>
        <taxon>Alphaproteobacteria</taxon>
        <taxon>Rhodobacterales</taxon>
        <taxon>Roseobacteraceae</taxon>
        <taxon>Octadecabacter</taxon>
    </lineage>
</organism>
<dbReference type="InterPro" id="IPR050490">
    <property type="entry name" value="Bact_solute-bd_prot1"/>
</dbReference>
<dbReference type="Gene3D" id="3.40.190.10">
    <property type="entry name" value="Periplasmic binding protein-like II"/>
    <property type="match status" value="2"/>
</dbReference>
<dbReference type="PANTHER" id="PTHR43649">
    <property type="entry name" value="ARABINOSE-BINDING PROTEIN-RELATED"/>
    <property type="match status" value="1"/>
</dbReference>
<dbReference type="GO" id="GO:0006355">
    <property type="term" value="P:regulation of DNA-templated transcription"/>
    <property type="evidence" value="ECO:0007669"/>
    <property type="project" value="InterPro"/>
</dbReference>
<keyword evidence="4" id="KW-0732">Signal</keyword>
<dbReference type="RefSeq" id="WP_015501064.1">
    <property type="nucleotide sequence ID" value="NC_020911.1"/>
</dbReference>
<protein>
    <submittedName>
        <fullName evidence="6">Putative sugar ABC transporter periplasmatic solute-binding protein</fullName>
    </submittedName>
</protein>
<dbReference type="Pfam" id="PF13416">
    <property type="entry name" value="SBP_bac_8"/>
    <property type="match status" value="1"/>
</dbReference>
<evidence type="ECO:0000256" key="1">
    <source>
        <dbReference type="ARBA" id="ARBA00004418"/>
    </source>
</evidence>
<evidence type="ECO:0000256" key="2">
    <source>
        <dbReference type="ARBA" id="ARBA00008520"/>
    </source>
</evidence>
<dbReference type="InterPro" id="IPR005471">
    <property type="entry name" value="Tscrpt_reg_IclR_N"/>
</dbReference>
<proteinExistence type="inferred from homology"/>
<dbReference type="PANTHER" id="PTHR43649:SF34">
    <property type="entry name" value="ABC TRANSPORTER PERIPLASMIC-BINDING PROTEIN YCJN-RELATED"/>
    <property type="match status" value="1"/>
</dbReference>
<comment type="subcellular location">
    <subcellularLocation>
        <location evidence="1">Periplasm</location>
    </subcellularLocation>
</comment>
<dbReference type="STRING" id="391626.OAN307_c36370"/>
<gene>
    <name evidence="6" type="ORF">OAN307_c36370</name>
</gene>
<evidence type="ECO:0000256" key="3">
    <source>
        <dbReference type="ARBA" id="ARBA00022448"/>
    </source>
</evidence>
<sequence>MAKRTREKSNRPDTQLNSFSEMSAHELERFLDFVSQFNLETEETLKLEMPARELPILLQLMRSHLKGRMETPSSIIEGSGMARGTAHRMIEDMVERGFIAKRPRTRSGKTFSLHPTQKMIDAWIDYMRRVKSLLGGAFGLSEGSDYFFGASYLSTATVAPLPVLSRKIDLPGGLRVLLHADATFMAMQKLKRQFELHFGIEIEVRALSIDRLHREILENAQRSHSRYDIVTCDICWMEEMIQAEAICPVEMVDAEDARDLMDFHPEALSTARRDNVLYGLPVQTTPELFIYRTDILEEQGLEPPKGLEDVLNCARQLHDPARNMNGICWNGACGTPVGTTFMMLMADFGQPVLNLQRAGNGFQDQNLTPENRIPMLDGPKALEAAEFLIELLSYSPPNVLQMSWYERAKCYADGQAAMAYCYTQILPMIENRAASPGFDRTGYLPHPSAPGVPRTAPLGGWNLCVPANVKPQRFESVLHAARVLTSAPATKLYIENGSLVSSRFSVCNDPVVAHGRPVIATVDKMARSGQLQTWSRPSVPQFNILVRTLGEEIHAMLLRNKKPRAALRDAQARCEKVLKV</sequence>
<dbReference type="EMBL" id="CP003740">
    <property type="protein sequence ID" value="AGI69106.1"/>
    <property type="molecule type" value="Genomic_DNA"/>
</dbReference>
<dbReference type="HOGENOM" id="CLU_031285_9_2_5"/>
<dbReference type="eggNOG" id="COG1653">
    <property type="taxonomic scope" value="Bacteria"/>
</dbReference>
<dbReference type="SUPFAM" id="SSF46785">
    <property type="entry name" value="Winged helix' DNA-binding domain"/>
    <property type="match status" value="1"/>
</dbReference>
<dbReference type="eggNOG" id="COG1846">
    <property type="taxonomic scope" value="Bacteria"/>
</dbReference>
<dbReference type="Gene3D" id="1.10.10.10">
    <property type="entry name" value="Winged helix-like DNA-binding domain superfamily/Winged helix DNA-binding domain"/>
    <property type="match status" value="1"/>
</dbReference>
<evidence type="ECO:0000313" key="7">
    <source>
        <dbReference type="Proteomes" id="UP000005307"/>
    </source>
</evidence>
<dbReference type="GO" id="GO:0003677">
    <property type="term" value="F:DNA binding"/>
    <property type="evidence" value="ECO:0007669"/>
    <property type="project" value="InterPro"/>
</dbReference>
<evidence type="ECO:0000256" key="4">
    <source>
        <dbReference type="ARBA" id="ARBA00022729"/>
    </source>
</evidence>
<dbReference type="Pfam" id="PF09339">
    <property type="entry name" value="HTH_IclR"/>
    <property type="match status" value="1"/>
</dbReference>
<keyword evidence="3" id="KW-0813">Transport</keyword>
<reference evidence="6 7" key="1">
    <citation type="journal article" date="2013" name="PLoS ONE">
        <title>Poles Apart: Arctic and Antarctic Octadecabacter strains Share High Genome Plasticity and a New Type of Xanthorhodopsin.</title>
        <authorList>
            <person name="Vollmers J."/>
            <person name="Voget S."/>
            <person name="Dietrich S."/>
            <person name="Gollnow K."/>
            <person name="Smits M."/>
            <person name="Meyer K."/>
            <person name="Brinkhoff T."/>
            <person name="Simon M."/>
            <person name="Daniel R."/>
        </authorList>
    </citation>
    <scope>NUCLEOTIDE SEQUENCE [LARGE SCALE GENOMIC DNA]</scope>
    <source>
        <strain evidence="6 7">307</strain>
    </source>
</reference>
<dbReference type="AlphaFoldDB" id="M9RFB0"/>
<keyword evidence="7" id="KW-1185">Reference proteome</keyword>
<comment type="similarity">
    <text evidence="2">Belongs to the bacterial solute-binding protein 1 family.</text>
</comment>
<dbReference type="InterPro" id="IPR006059">
    <property type="entry name" value="SBP"/>
</dbReference>